<accession>A0A7X2TDS5</accession>
<comment type="caution">
    <text evidence="2">The sequence shown here is derived from an EMBL/GenBank/DDBJ whole genome shotgun (WGS) entry which is preliminary data.</text>
</comment>
<dbReference type="Gene3D" id="1.10.10.10">
    <property type="entry name" value="Winged helix-like DNA-binding domain superfamily/Winged helix DNA-binding domain"/>
    <property type="match status" value="1"/>
</dbReference>
<evidence type="ECO:0000313" key="3">
    <source>
        <dbReference type="Proteomes" id="UP000429958"/>
    </source>
</evidence>
<dbReference type="Proteomes" id="UP000429958">
    <property type="component" value="Unassembled WGS sequence"/>
</dbReference>
<keyword evidence="3" id="KW-1185">Reference proteome</keyword>
<dbReference type="EMBL" id="VUMD01000015">
    <property type="protein sequence ID" value="MSS37900.1"/>
    <property type="molecule type" value="Genomic_DNA"/>
</dbReference>
<dbReference type="InterPro" id="IPR036388">
    <property type="entry name" value="WH-like_DNA-bd_sf"/>
</dbReference>
<reference evidence="2 3" key="1">
    <citation type="submission" date="2019-08" db="EMBL/GenBank/DDBJ databases">
        <title>In-depth cultivation of the pig gut microbiome towards novel bacterial diversity and tailored functional studies.</title>
        <authorList>
            <person name="Wylensek D."/>
            <person name="Hitch T.C.A."/>
            <person name="Clavel T."/>
        </authorList>
    </citation>
    <scope>NUCLEOTIDE SEQUENCE [LARGE SCALE GENOMIC DNA]</scope>
    <source>
        <strain evidence="2 3">WCA-389-WT-23D1</strain>
    </source>
</reference>
<name>A0A7X2TDS5_9CLOT</name>
<dbReference type="InterPro" id="IPR013249">
    <property type="entry name" value="RNA_pol_sigma70_r4_t2"/>
</dbReference>
<dbReference type="Pfam" id="PF08281">
    <property type="entry name" value="Sigma70_r4_2"/>
    <property type="match status" value="1"/>
</dbReference>
<proteinExistence type="predicted"/>
<dbReference type="GO" id="GO:0003677">
    <property type="term" value="F:DNA binding"/>
    <property type="evidence" value="ECO:0007669"/>
    <property type="project" value="InterPro"/>
</dbReference>
<evidence type="ECO:0000313" key="2">
    <source>
        <dbReference type="EMBL" id="MSS37900.1"/>
    </source>
</evidence>
<protein>
    <submittedName>
        <fullName evidence="2">Sigma-70 family RNA polymerase sigma factor</fullName>
    </submittedName>
</protein>
<organism evidence="2 3">
    <name type="scientific">Clostridium porci</name>
    <dbReference type="NCBI Taxonomy" id="2605778"/>
    <lineage>
        <taxon>Bacteria</taxon>
        <taxon>Bacillati</taxon>
        <taxon>Bacillota</taxon>
        <taxon>Clostridia</taxon>
        <taxon>Eubacteriales</taxon>
        <taxon>Clostridiaceae</taxon>
        <taxon>Clostridium</taxon>
    </lineage>
</organism>
<gene>
    <name evidence="2" type="ORF">FYJ39_15365</name>
</gene>
<dbReference type="AlphaFoldDB" id="A0A7X2TDS5"/>
<dbReference type="SUPFAM" id="SSF88659">
    <property type="entry name" value="Sigma3 and sigma4 domains of RNA polymerase sigma factors"/>
    <property type="match status" value="1"/>
</dbReference>
<dbReference type="RefSeq" id="WP_154473339.1">
    <property type="nucleotide sequence ID" value="NZ_VUMD01000015.1"/>
</dbReference>
<dbReference type="InterPro" id="IPR013324">
    <property type="entry name" value="RNA_pol_sigma_r3/r4-like"/>
</dbReference>
<dbReference type="GO" id="GO:0006352">
    <property type="term" value="P:DNA-templated transcription initiation"/>
    <property type="evidence" value="ECO:0007669"/>
    <property type="project" value="InterPro"/>
</dbReference>
<dbReference type="GO" id="GO:0016987">
    <property type="term" value="F:sigma factor activity"/>
    <property type="evidence" value="ECO:0007669"/>
    <property type="project" value="InterPro"/>
</dbReference>
<sequence length="140" mass="16216">MKEINLRDFYPWYMEDVMVEVTEEVAEELLAGQRYIKASRRRVYRNKAHYSLDAEDGIEYSACFSNPSPQELIERMERFEYLCHALNSLPDAQGQRVFEHYLLGHPVKAIAAAEGVTERAVSAAIQRGLDNMKKYLKNVL</sequence>
<feature type="domain" description="RNA polymerase sigma factor 70 region 4 type 2" evidence="1">
    <location>
        <begin position="84"/>
        <end position="130"/>
    </location>
</feature>
<evidence type="ECO:0000259" key="1">
    <source>
        <dbReference type="Pfam" id="PF08281"/>
    </source>
</evidence>